<dbReference type="OrthoDB" id="343070at2759"/>
<name>A0A9J6BHW3_POLVA</name>
<reference evidence="8" key="1">
    <citation type="submission" date="2021-03" db="EMBL/GenBank/DDBJ databases">
        <title>Chromosome level genome of the anhydrobiotic midge Polypedilum vanderplanki.</title>
        <authorList>
            <person name="Yoshida Y."/>
            <person name="Kikawada T."/>
            <person name="Gusev O."/>
        </authorList>
    </citation>
    <scope>NUCLEOTIDE SEQUENCE</scope>
    <source>
        <strain evidence="8">NIAS01</strain>
        <tissue evidence="8">Whole body or cell culture</tissue>
    </source>
</reference>
<feature type="coiled-coil region" evidence="4">
    <location>
        <begin position="318"/>
        <end position="415"/>
    </location>
</feature>
<dbReference type="GO" id="GO:0017056">
    <property type="term" value="F:structural constituent of nuclear pore"/>
    <property type="evidence" value="ECO:0007669"/>
    <property type="project" value="TreeGrafter"/>
</dbReference>
<dbReference type="Pfam" id="PF25785">
    <property type="entry name" value="TPR"/>
    <property type="match status" value="1"/>
</dbReference>
<feature type="coiled-coil region" evidence="4">
    <location>
        <begin position="49"/>
        <end position="139"/>
    </location>
</feature>
<evidence type="ECO:0000256" key="3">
    <source>
        <dbReference type="ARBA" id="ARBA00023242"/>
    </source>
</evidence>
<dbReference type="PANTHER" id="PTHR18898:SF2">
    <property type="entry name" value="NUCLEOPROTEIN TPR"/>
    <property type="match status" value="1"/>
</dbReference>
<feature type="coiled-coil region" evidence="4">
    <location>
        <begin position="676"/>
        <end position="843"/>
    </location>
</feature>
<keyword evidence="3" id="KW-0539">Nucleus</keyword>
<organism evidence="8 9">
    <name type="scientific">Polypedilum vanderplanki</name>
    <name type="common">Sleeping chironomid midge</name>
    <dbReference type="NCBI Taxonomy" id="319348"/>
    <lineage>
        <taxon>Eukaryota</taxon>
        <taxon>Metazoa</taxon>
        <taxon>Ecdysozoa</taxon>
        <taxon>Arthropoda</taxon>
        <taxon>Hexapoda</taxon>
        <taxon>Insecta</taxon>
        <taxon>Pterygota</taxon>
        <taxon>Neoptera</taxon>
        <taxon>Endopterygota</taxon>
        <taxon>Diptera</taxon>
        <taxon>Nematocera</taxon>
        <taxon>Chironomoidea</taxon>
        <taxon>Chironomidae</taxon>
        <taxon>Chironominae</taxon>
        <taxon>Polypedilum</taxon>
        <taxon>Polypedilum</taxon>
    </lineage>
</organism>
<dbReference type="InterPro" id="IPR057974">
    <property type="entry name" value="NUA/TPR/MLP1-2-like_dom"/>
</dbReference>
<feature type="compositionally biased region" description="Polar residues" evidence="5">
    <location>
        <begin position="17"/>
        <end position="29"/>
    </location>
</feature>
<feature type="coiled-coil region" evidence="4">
    <location>
        <begin position="442"/>
        <end position="483"/>
    </location>
</feature>
<dbReference type="InterPro" id="IPR057577">
    <property type="entry name" value="Nucleoprot-TPR/MLP1_dom"/>
</dbReference>
<dbReference type="PANTHER" id="PTHR18898">
    <property type="entry name" value="NUCLEOPROTEIN TPR-RELATED"/>
    <property type="match status" value="1"/>
</dbReference>
<evidence type="ECO:0000256" key="4">
    <source>
        <dbReference type="SAM" id="Coils"/>
    </source>
</evidence>
<comment type="subcellular location">
    <subcellularLocation>
        <location evidence="1">Nucleus</location>
    </subcellularLocation>
</comment>
<evidence type="ECO:0000259" key="6">
    <source>
        <dbReference type="Pfam" id="PF25481"/>
    </source>
</evidence>
<dbReference type="GO" id="GO:1901673">
    <property type="term" value="P:regulation of mitotic spindle assembly"/>
    <property type="evidence" value="ECO:0007669"/>
    <property type="project" value="TreeGrafter"/>
</dbReference>
<dbReference type="EMBL" id="JADBJN010000004">
    <property type="protein sequence ID" value="KAG5669256.1"/>
    <property type="molecule type" value="Genomic_DNA"/>
</dbReference>
<evidence type="ECO:0000256" key="5">
    <source>
        <dbReference type="SAM" id="MobiDB-lite"/>
    </source>
</evidence>
<dbReference type="Pfam" id="PF25481">
    <property type="entry name" value="Nucleoprot-TPR"/>
    <property type="match status" value="1"/>
</dbReference>
<evidence type="ECO:0000313" key="9">
    <source>
        <dbReference type="Proteomes" id="UP001107558"/>
    </source>
</evidence>
<feature type="domain" description="NUA/TPR/MLP1-2-like" evidence="7">
    <location>
        <begin position="436"/>
        <end position="467"/>
    </location>
</feature>
<evidence type="ECO:0000259" key="7">
    <source>
        <dbReference type="Pfam" id="PF25785"/>
    </source>
</evidence>
<evidence type="ECO:0000256" key="1">
    <source>
        <dbReference type="ARBA" id="ARBA00004123"/>
    </source>
</evidence>
<keyword evidence="2 4" id="KW-0175">Coiled coil</keyword>
<gene>
    <name evidence="8" type="ORF">PVAND_017147</name>
</gene>
<dbReference type="GO" id="GO:0006406">
    <property type="term" value="P:mRNA export from nucleus"/>
    <property type="evidence" value="ECO:0007669"/>
    <property type="project" value="TreeGrafter"/>
</dbReference>
<dbReference type="Proteomes" id="UP001107558">
    <property type="component" value="Chromosome 4"/>
</dbReference>
<feature type="coiled-coil region" evidence="4">
    <location>
        <begin position="517"/>
        <end position="551"/>
    </location>
</feature>
<feature type="region of interest" description="Disordered" evidence="5">
    <location>
        <begin position="1"/>
        <end position="29"/>
    </location>
</feature>
<dbReference type="AlphaFoldDB" id="A0A9J6BHW3"/>
<sequence length="920" mass="106255">MDELVITSISGAELSEPQPSQVTESQSPQITEIQQVNENQSSKNLTEERDRLLKILERRDLEIERLETELQTSKQQLTSAIDAKCSAIVKSEEANQKMLEIDFKEKRMEQEKSLMESQIKMLTNDLNRNVQELQQLRMDSSTRIVTLEGKLHEKSEELNILTLQSSQLRESNETLTNKVKELSQNILTLNNEFSITMKKYQNELSAKTRLVELYKSKNEDTINQQKEITDAMAELKSALNEATEEYGKLETKAKADEVQHQLDISALNSVIEELKTELRHANHLLNALKQENVQIAVEKICPSVSKNRHSISSVYSMYVNANEDYEQLSVEHEQLKHQFSRVVDEIKDKAPQIQRTQIELTKLKEENEEMQAFCDSLKIDRLMSQEKINGLLQEVTKLSQKVKELQQEKTLMSHQVCELLSSIEGKKNDENKKSDFSTFRNIEELQQNNVQLVNLVRELTASIEELEKKKDLKIDESQNLKSSKIESQSAKIDGQISKTENSMPNQQNESNLAQSYSDSLKEKIKIQQTQIESLNNQLTSLKTQLTEVQSLNFKLKSQLEHSDGQLKLQQKNFEMMKKKMQTVDEKNQNSMTTIAKLETTLVHLREQLRDTTMKLTKTENSLASINYENKTLVRSEAQNRAKIETQEKQSKINGHLITNLEFIRSSIERIENSGSALKLKEKCEELEQQLEEEKNKLKDFESQANAEIEQLECETQLMQDEISKLKEICEKKSTEIEKLSEKIAKFKKIGESEQSDSSESDTEVARLKENVQKLRKVGKQYRQECFELRSQLEEAKVKNEELQNSKAKEESMRNLLTKAKSMITKLNEEKDQLKQKLKAETSEFLSCESQDITLTDLNVSFARDEIPRTSTKKRARSDDGDDDDVIILECSEKKIKSEEIKEVGNIEIKEFYGCKYPMME</sequence>
<feature type="coiled-coil region" evidence="4">
    <location>
        <begin position="165"/>
        <end position="291"/>
    </location>
</feature>
<comment type="caution">
    <text evidence="8">The sequence shown here is derived from an EMBL/GenBank/DDBJ whole genome shotgun (WGS) entry which is preliminary data.</text>
</comment>
<protein>
    <submittedName>
        <fullName evidence="8">Uncharacterized protein</fullName>
    </submittedName>
</protein>
<evidence type="ECO:0000313" key="8">
    <source>
        <dbReference type="EMBL" id="KAG5669256.1"/>
    </source>
</evidence>
<accession>A0A9J6BHW3</accession>
<proteinExistence type="predicted"/>
<keyword evidence="9" id="KW-1185">Reference proteome</keyword>
<feature type="domain" description="Nucleoprotein TPR/MPL1" evidence="6">
    <location>
        <begin position="98"/>
        <end position="174"/>
    </location>
</feature>
<dbReference type="GO" id="GO:0005643">
    <property type="term" value="C:nuclear pore"/>
    <property type="evidence" value="ECO:0007669"/>
    <property type="project" value="TreeGrafter"/>
</dbReference>
<evidence type="ECO:0000256" key="2">
    <source>
        <dbReference type="ARBA" id="ARBA00023054"/>
    </source>
</evidence>